<keyword evidence="3" id="KW-1133">Transmembrane helix</keyword>
<feature type="non-terminal residue" evidence="4">
    <location>
        <position position="300"/>
    </location>
</feature>
<keyword evidence="5" id="KW-1185">Reference proteome</keyword>
<proteinExistence type="predicted"/>
<dbReference type="Gene3D" id="2.60.120.620">
    <property type="entry name" value="q2cbj1_9rhob like domain"/>
    <property type="match status" value="1"/>
</dbReference>
<sequence length="300" mass="34082">MDDAQEDLLEHEDTDISEKPFLPPYNVPFRSTRLNIQRSNVCSRAYFVVVMVFFHVYILNVIALLLYVHYNNGPGELVNGDGASSAPVINTDSRLPQPAPSGRELHAEDYSQSFSLHRMEGIRVGHVQHVSIVPDRTHEMKTLSLKPLLFEIPGFLSEEECRVVVQLAQLKGLMDSKAATPSQEQAELNQPLLSLSTEEVFSLLDLNQDGFLQKQEIVSHSRSRDGTWLSPDNLRQILSGLEASPTEILTLGEFRRVYDVSQRPRQQRTGSLHSHFKQRNRHTWLFQGPGSHHVLQTLRK</sequence>
<evidence type="ECO:0000256" key="2">
    <source>
        <dbReference type="ARBA" id="ARBA00022837"/>
    </source>
</evidence>
<organism evidence="4 5">
    <name type="scientific">Ilyodon furcidens</name>
    <name type="common">goldbreast splitfin</name>
    <dbReference type="NCBI Taxonomy" id="33524"/>
    <lineage>
        <taxon>Eukaryota</taxon>
        <taxon>Metazoa</taxon>
        <taxon>Chordata</taxon>
        <taxon>Craniata</taxon>
        <taxon>Vertebrata</taxon>
        <taxon>Euteleostomi</taxon>
        <taxon>Actinopterygii</taxon>
        <taxon>Neopterygii</taxon>
        <taxon>Teleostei</taxon>
        <taxon>Neoteleostei</taxon>
        <taxon>Acanthomorphata</taxon>
        <taxon>Ovalentaria</taxon>
        <taxon>Atherinomorphae</taxon>
        <taxon>Cyprinodontiformes</taxon>
        <taxon>Goodeidae</taxon>
        <taxon>Ilyodon</taxon>
    </lineage>
</organism>
<name>A0ABV0UT68_9TELE</name>
<keyword evidence="2" id="KW-0106">Calcium</keyword>
<comment type="caution">
    <text evidence="4">The sequence shown here is derived from an EMBL/GenBank/DDBJ whole genome shotgun (WGS) entry which is preliminary data.</text>
</comment>
<accession>A0ABV0UT68</accession>
<reference evidence="4 5" key="1">
    <citation type="submission" date="2021-06" db="EMBL/GenBank/DDBJ databases">
        <authorList>
            <person name="Palmer J.M."/>
        </authorList>
    </citation>
    <scope>NUCLEOTIDE SEQUENCE [LARGE SCALE GENOMIC DNA]</scope>
    <source>
        <strain evidence="5">if_2019</strain>
        <tissue evidence="4">Muscle</tissue>
    </source>
</reference>
<dbReference type="Proteomes" id="UP001482620">
    <property type="component" value="Unassembled WGS sequence"/>
</dbReference>
<dbReference type="SUPFAM" id="SSF47473">
    <property type="entry name" value="EF-hand"/>
    <property type="match status" value="1"/>
</dbReference>
<evidence type="ECO:0000256" key="3">
    <source>
        <dbReference type="SAM" id="Phobius"/>
    </source>
</evidence>
<evidence type="ECO:0000313" key="4">
    <source>
        <dbReference type="EMBL" id="MEQ2248290.1"/>
    </source>
</evidence>
<dbReference type="PROSITE" id="PS00018">
    <property type="entry name" value="EF_HAND_1"/>
    <property type="match status" value="1"/>
</dbReference>
<gene>
    <name evidence="4" type="ORF">ILYODFUR_017702</name>
</gene>
<evidence type="ECO:0000313" key="5">
    <source>
        <dbReference type="Proteomes" id="UP001482620"/>
    </source>
</evidence>
<dbReference type="EMBL" id="JAHRIQ010082780">
    <property type="protein sequence ID" value="MEQ2248290.1"/>
    <property type="molecule type" value="Genomic_DNA"/>
</dbReference>
<keyword evidence="3" id="KW-0812">Transmembrane</keyword>
<dbReference type="InterPro" id="IPR011992">
    <property type="entry name" value="EF-hand-dom_pair"/>
</dbReference>
<feature type="transmembrane region" description="Helical" evidence="3">
    <location>
        <begin position="45"/>
        <end position="70"/>
    </location>
</feature>
<dbReference type="InterPro" id="IPR018247">
    <property type="entry name" value="EF_Hand_1_Ca_BS"/>
</dbReference>
<protein>
    <submittedName>
        <fullName evidence="4">Uncharacterized protein</fullName>
    </submittedName>
</protein>
<evidence type="ECO:0000256" key="1">
    <source>
        <dbReference type="ARBA" id="ARBA00022723"/>
    </source>
</evidence>
<keyword evidence="3" id="KW-0472">Membrane</keyword>
<keyword evidence="1" id="KW-0479">Metal-binding</keyword>